<dbReference type="PROSITE" id="PS50930">
    <property type="entry name" value="HTH_LYTTR"/>
    <property type="match status" value="1"/>
</dbReference>
<keyword evidence="1" id="KW-0597">Phosphoprotein</keyword>
<dbReference type="PANTHER" id="PTHR37299:SF1">
    <property type="entry name" value="STAGE 0 SPORULATION PROTEIN A HOMOLOG"/>
    <property type="match status" value="1"/>
</dbReference>
<evidence type="ECO:0000313" key="4">
    <source>
        <dbReference type="EMBL" id="PXX79641.1"/>
    </source>
</evidence>
<evidence type="ECO:0000313" key="5">
    <source>
        <dbReference type="Proteomes" id="UP000247612"/>
    </source>
</evidence>
<evidence type="ECO:0000256" key="1">
    <source>
        <dbReference type="PROSITE-ProRule" id="PRU00169"/>
    </source>
</evidence>
<dbReference type="Proteomes" id="UP000247612">
    <property type="component" value="Unassembled WGS sequence"/>
</dbReference>
<dbReference type="PROSITE" id="PS50110">
    <property type="entry name" value="RESPONSE_REGULATORY"/>
    <property type="match status" value="1"/>
</dbReference>
<dbReference type="SMART" id="SM00448">
    <property type="entry name" value="REC"/>
    <property type="match status" value="1"/>
</dbReference>
<dbReference type="GO" id="GO:0003677">
    <property type="term" value="F:DNA binding"/>
    <property type="evidence" value="ECO:0007669"/>
    <property type="project" value="InterPro"/>
</dbReference>
<comment type="caution">
    <text evidence="4">The sequence shown here is derived from an EMBL/GenBank/DDBJ whole genome shotgun (WGS) entry which is preliminary data.</text>
</comment>
<dbReference type="SMART" id="SM00850">
    <property type="entry name" value="LytTR"/>
    <property type="match status" value="1"/>
</dbReference>
<dbReference type="InterPro" id="IPR046947">
    <property type="entry name" value="LytR-like"/>
</dbReference>
<proteinExistence type="predicted"/>
<dbReference type="Gene3D" id="3.40.50.2300">
    <property type="match status" value="1"/>
</dbReference>
<evidence type="ECO:0000259" key="3">
    <source>
        <dbReference type="PROSITE" id="PS50930"/>
    </source>
</evidence>
<feature type="domain" description="Response regulatory" evidence="2">
    <location>
        <begin position="5"/>
        <end position="122"/>
    </location>
</feature>
<feature type="modified residue" description="4-aspartylphosphate" evidence="1">
    <location>
        <position position="59"/>
    </location>
</feature>
<dbReference type="PANTHER" id="PTHR37299">
    <property type="entry name" value="TRANSCRIPTIONAL REGULATOR-RELATED"/>
    <property type="match status" value="1"/>
</dbReference>
<dbReference type="STRING" id="1034346.GCA_000313565_00707"/>
<protein>
    <submittedName>
        <fullName evidence="4">LytTR family two component transcriptional regulator</fullName>
    </submittedName>
</protein>
<name>A0A318KP73_9FIRM</name>
<dbReference type="SUPFAM" id="SSF52172">
    <property type="entry name" value="CheY-like"/>
    <property type="match status" value="1"/>
</dbReference>
<accession>A0A318KP73</accession>
<feature type="domain" description="HTH LytTR-type" evidence="3">
    <location>
        <begin position="168"/>
        <end position="241"/>
    </location>
</feature>
<reference evidence="4 5" key="1">
    <citation type="submission" date="2018-05" db="EMBL/GenBank/DDBJ databases">
        <title>Genomic Encyclopedia of Type Strains, Phase IV (KMG-IV): sequencing the most valuable type-strain genomes for metagenomic binning, comparative biology and taxonomic classification.</title>
        <authorList>
            <person name="Goeker M."/>
        </authorList>
    </citation>
    <scope>NUCLEOTIDE SEQUENCE [LARGE SCALE GENOMIC DNA]</scope>
    <source>
        <strain evidence="4 5">JC118</strain>
    </source>
</reference>
<sequence>MDKFNIAIVDDDPMQVKEISKLCKLYLQNHSYSAKIEEYTNTMLFLESNYLELNLILLDIDMPVYNGIEIARKIKNVNQACFICFITDYSDYIFESYEVHAFDYICKPISKLKLFKLLDDVYKYTYFEPVKVHKSTFQTTTGRVILTHNEIIYLEYFDKLKDLFNRVVKIYTNNATYIVKEKISHIYNELSNDIFIIPHKSFIVNMNYIKIFRHNEIIMTNNVVIPLSQKRASGVRKQFNEFIRENF</sequence>
<dbReference type="GO" id="GO:0000156">
    <property type="term" value="F:phosphorelay response regulator activity"/>
    <property type="evidence" value="ECO:0007669"/>
    <property type="project" value="InterPro"/>
</dbReference>
<dbReference type="EMBL" id="QJKH01000005">
    <property type="protein sequence ID" value="PXX79641.1"/>
    <property type="molecule type" value="Genomic_DNA"/>
</dbReference>
<gene>
    <name evidence="4" type="ORF">DES51_105113</name>
</gene>
<evidence type="ECO:0000259" key="2">
    <source>
        <dbReference type="PROSITE" id="PS50110"/>
    </source>
</evidence>
<dbReference type="AlphaFoldDB" id="A0A318KP73"/>
<dbReference type="InterPro" id="IPR007492">
    <property type="entry name" value="LytTR_DNA-bd_dom"/>
</dbReference>
<dbReference type="InterPro" id="IPR001789">
    <property type="entry name" value="Sig_transdc_resp-reg_receiver"/>
</dbReference>
<organism evidence="4 5">
    <name type="scientific">Dielma fastidiosa</name>
    <dbReference type="NCBI Taxonomy" id="1034346"/>
    <lineage>
        <taxon>Bacteria</taxon>
        <taxon>Bacillati</taxon>
        <taxon>Bacillota</taxon>
        <taxon>Erysipelotrichia</taxon>
        <taxon>Erysipelotrichales</taxon>
        <taxon>Erysipelotrichaceae</taxon>
        <taxon>Dielma</taxon>
    </lineage>
</organism>
<dbReference type="Pfam" id="PF04397">
    <property type="entry name" value="LytTR"/>
    <property type="match status" value="1"/>
</dbReference>
<keyword evidence="5" id="KW-1185">Reference proteome</keyword>
<dbReference type="Pfam" id="PF00072">
    <property type="entry name" value="Response_reg"/>
    <property type="match status" value="1"/>
</dbReference>
<dbReference type="RefSeq" id="WP_022937014.1">
    <property type="nucleotide sequence ID" value="NZ_CABKRQ010000002.1"/>
</dbReference>
<dbReference type="InterPro" id="IPR011006">
    <property type="entry name" value="CheY-like_superfamily"/>
</dbReference>
<dbReference type="Gene3D" id="2.40.50.1020">
    <property type="entry name" value="LytTr DNA-binding domain"/>
    <property type="match status" value="1"/>
</dbReference>